<evidence type="ECO:0000256" key="2">
    <source>
        <dbReference type="ARBA" id="ARBA00007639"/>
    </source>
</evidence>
<sequence>MTFCLATLENNNMKSTVARTLATFGLATLLAGPTAAEARHPLYQLIPNTALSGLVDPQMADRTDIDKGLPLKQKGERLRIGWTDITLGNPWFVSMIDDARSLAERYGYDMQVQVADGDVARQSAQVDNFITLGVDVIVIDPTDILGSVADVERAVAAGIPVITVGTAPDARAPVITTSTGNPYGSGVEAGRYVVEHTDPGSEINAAMVIGVMGNSTSESRLNGMISGIVQARAEQRQLGLSKEDALLKGFELFQQVKAKGSFSWPEGGFNVLAWGRGEWTEEGGLAATEDILSAHGERLNLILAENDFIAIGAINAVDNAGKAGQVRVAAAAGSFKVALDLIKQGKLLVSASNSGSQTGVAAIELIHQILDGRLQANNLPLASYFPVELITPGNVDHFIQLEQGPATVERLPAFRSIDQLKAAMR</sequence>
<dbReference type="PANTHER" id="PTHR46847:SF1">
    <property type="entry name" value="D-ALLOSE-BINDING PERIPLASMIC PROTEIN-RELATED"/>
    <property type="match status" value="1"/>
</dbReference>
<comment type="caution">
    <text evidence="4">The sequence shown here is derived from an EMBL/GenBank/DDBJ whole genome shotgun (WGS) entry which is preliminary data.</text>
</comment>
<dbReference type="Pfam" id="PF13407">
    <property type="entry name" value="Peripla_BP_4"/>
    <property type="match status" value="1"/>
</dbReference>
<dbReference type="EMBL" id="NTME01000011">
    <property type="protein sequence ID" value="PBJ95034.1"/>
    <property type="molecule type" value="Genomic_DNA"/>
</dbReference>
<comment type="similarity">
    <text evidence="2">Belongs to the bacterial solute-binding protein 2 family.</text>
</comment>
<dbReference type="SUPFAM" id="SSF53822">
    <property type="entry name" value="Periplasmic binding protein-like I"/>
    <property type="match status" value="1"/>
</dbReference>
<dbReference type="GO" id="GO:0055085">
    <property type="term" value="P:transmembrane transport"/>
    <property type="evidence" value="ECO:0007669"/>
    <property type="project" value="UniProtKB-ARBA"/>
</dbReference>
<dbReference type="KEGG" id="ppj:RK21_02587"/>
<dbReference type="Gene3D" id="3.40.50.2300">
    <property type="match status" value="4"/>
</dbReference>
<dbReference type="AlphaFoldDB" id="A0A0B5KCC4"/>
<gene>
    <name evidence="4" type="ORF">CMV24_13895</name>
</gene>
<evidence type="ECO:0000313" key="4">
    <source>
        <dbReference type="EMBL" id="PBJ95034.1"/>
    </source>
</evidence>
<dbReference type="Proteomes" id="UP000218102">
    <property type="component" value="Unassembled WGS sequence"/>
</dbReference>
<dbReference type="GO" id="GO:0030246">
    <property type="term" value="F:carbohydrate binding"/>
    <property type="evidence" value="ECO:0007669"/>
    <property type="project" value="UniProtKB-ARBA"/>
</dbReference>
<comment type="subcellular location">
    <subcellularLocation>
        <location evidence="1">Cell envelope</location>
    </subcellularLocation>
</comment>
<reference evidence="4 5" key="1">
    <citation type="submission" date="2017-09" db="EMBL/GenBank/DDBJ databases">
        <authorList>
            <person name="Ehlers B."/>
            <person name="Leendertz F.H."/>
        </authorList>
    </citation>
    <scope>NUCLEOTIDE SEQUENCE [LARGE SCALE GENOMIC DNA]</scope>
    <source>
        <strain evidence="4 5">DJ-1</strain>
    </source>
</reference>
<dbReference type="InterPro" id="IPR025997">
    <property type="entry name" value="SBP_2_dom"/>
</dbReference>
<keyword evidence="3" id="KW-0732">Signal</keyword>
<proteinExistence type="inferred from homology"/>
<accession>A0A0B5KCC4</accession>
<dbReference type="CDD" id="cd01536">
    <property type="entry name" value="PBP1_ABC_sugar_binding-like"/>
    <property type="match status" value="1"/>
</dbReference>
<name>A0A0B5KCC4_PSEDL</name>
<protein>
    <submittedName>
        <fullName evidence="4">Sugar ABC transporter substrate-binding protein</fullName>
    </submittedName>
</protein>
<organism evidence="4 5">
    <name type="scientific">Pseudomonas plecoglossicida</name>
    <dbReference type="NCBI Taxonomy" id="70775"/>
    <lineage>
        <taxon>Bacteria</taxon>
        <taxon>Pseudomonadati</taxon>
        <taxon>Pseudomonadota</taxon>
        <taxon>Gammaproteobacteria</taxon>
        <taxon>Pseudomonadales</taxon>
        <taxon>Pseudomonadaceae</taxon>
        <taxon>Pseudomonas</taxon>
    </lineage>
</organism>
<evidence type="ECO:0000256" key="3">
    <source>
        <dbReference type="ARBA" id="ARBA00022729"/>
    </source>
</evidence>
<evidence type="ECO:0000256" key="1">
    <source>
        <dbReference type="ARBA" id="ARBA00004196"/>
    </source>
</evidence>
<dbReference type="PANTHER" id="PTHR46847">
    <property type="entry name" value="D-ALLOSE-BINDING PERIPLASMIC PROTEIN-RELATED"/>
    <property type="match status" value="1"/>
</dbReference>
<evidence type="ECO:0000313" key="5">
    <source>
        <dbReference type="Proteomes" id="UP000218102"/>
    </source>
</evidence>
<dbReference type="InterPro" id="IPR028082">
    <property type="entry name" value="Peripla_BP_I"/>
</dbReference>
<dbReference type="GO" id="GO:0030313">
    <property type="term" value="C:cell envelope"/>
    <property type="evidence" value="ECO:0007669"/>
    <property type="project" value="UniProtKB-SubCell"/>
</dbReference>